<keyword evidence="2" id="KW-1185">Reference proteome</keyword>
<gene>
    <name evidence="1" type="ORF">EVAR_62611_1</name>
</gene>
<dbReference type="Proteomes" id="UP000299102">
    <property type="component" value="Unassembled WGS sequence"/>
</dbReference>
<dbReference type="AlphaFoldDB" id="A0A4C1ZEV4"/>
<evidence type="ECO:0000313" key="1">
    <source>
        <dbReference type="EMBL" id="GBP85624.1"/>
    </source>
</evidence>
<accession>A0A4C1ZEV4</accession>
<organism evidence="1 2">
    <name type="scientific">Eumeta variegata</name>
    <name type="common">Bagworm moth</name>
    <name type="synonym">Eumeta japonica</name>
    <dbReference type="NCBI Taxonomy" id="151549"/>
    <lineage>
        <taxon>Eukaryota</taxon>
        <taxon>Metazoa</taxon>
        <taxon>Ecdysozoa</taxon>
        <taxon>Arthropoda</taxon>
        <taxon>Hexapoda</taxon>
        <taxon>Insecta</taxon>
        <taxon>Pterygota</taxon>
        <taxon>Neoptera</taxon>
        <taxon>Endopterygota</taxon>
        <taxon>Lepidoptera</taxon>
        <taxon>Glossata</taxon>
        <taxon>Ditrysia</taxon>
        <taxon>Tineoidea</taxon>
        <taxon>Psychidae</taxon>
        <taxon>Oiketicinae</taxon>
        <taxon>Eumeta</taxon>
    </lineage>
</organism>
<dbReference type="EMBL" id="BGZK01001749">
    <property type="protein sequence ID" value="GBP85624.1"/>
    <property type="molecule type" value="Genomic_DNA"/>
</dbReference>
<evidence type="ECO:0000313" key="2">
    <source>
        <dbReference type="Proteomes" id="UP000299102"/>
    </source>
</evidence>
<name>A0A4C1ZEV4_EUMVA</name>
<proteinExistence type="predicted"/>
<protein>
    <submittedName>
        <fullName evidence="1">Uncharacterized protein</fullName>
    </submittedName>
</protein>
<comment type="caution">
    <text evidence="1">The sequence shown here is derived from an EMBL/GenBank/DDBJ whole genome shotgun (WGS) entry which is preliminary data.</text>
</comment>
<reference evidence="1 2" key="1">
    <citation type="journal article" date="2019" name="Commun. Biol.">
        <title>The bagworm genome reveals a unique fibroin gene that provides high tensile strength.</title>
        <authorList>
            <person name="Kono N."/>
            <person name="Nakamura H."/>
            <person name="Ohtoshi R."/>
            <person name="Tomita M."/>
            <person name="Numata K."/>
            <person name="Arakawa K."/>
        </authorList>
    </citation>
    <scope>NUCLEOTIDE SEQUENCE [LARGE SCALE GENOMIC DNA]</scope>
</reference>
<sequence length="132" mass="14694">MVLQRKKIDCDTACDISLVYSKGPPSIMRCYLAHRSLSYGLRGRRNLAARPARRRGCRTAIGVRRRWPHAVADWPNNRSEVVAGGVDTATRDTRHSDAPADDGGVRFPIASLHKHRAVIACRVDSETSIRMS</sequence>